<evidence type="ECO:0000313" key="3">
    <source>
        <dbReference type="Proteomes" id="UP000094065"/>
    </source>
</evidence>
<dbReference type="GeneID" id="30158079"/>
<feature type="compositionally biased region" description="Acidic residues" evidence="1">
    <location>
        <begin position="1005"/>
        <end position="1015"/>
    </location>
</feature>
<reference evidence="2 3" key="1">
    <citation type="submission" date="2016-06" db="EMBL/GenBank/DDBJ databases">
        <title>Evolution of pathogenesis and genome organization in the Tremellales.</title>
        <authorList>
            <person name="Cuomo C."/>
            <person name="Litvintseva A."/>
            <person name="Heitman J."/>
            <person name="Chen Y."/>
            <person name="Sun S."/>
            <person name="Springer D."/>
            <person name="Dromer F."/>
            <person name="Young S."/>
            <person name="Zeng Q."/>
            <person name="Chapman S."/>
            <person name="Gujja S."/>
            <person name="Saif S."/>
            <person name="Birren B."/>
        </authorList>
    </citation>
    <scope>NUCLEOTIDE SEQUENCE [LARGE SCALE GENOMIC DNA]</scope>
    <source>
        <strain evidence="2 3">CBS 6039</strain>
    </source>
</reference>
<accession>A0A1E3HDF3</accession>
<dbReference type="OrthoDB" id="10329611at2759"/>
<feature type="region of interest" description="Disordered" evidence="1">
    <location>
        <begin position="1002"/>
        <end position="1088"/>
    </location>
</feature>
<gene>
    <name evidence="2" type="ORF">L202_06770</name>
</gene>
<evidence type="ECO:0000256" key="1">
    <source>
        <dbReference type="SAM" id="MobiDB-lite"/>
    </source>
</evidence>
<evidence type="ECO:0000313" key="2">
    <source>
        <dbReference type="EMBL" id="ODN74354.1"/>
    </source>
</evidence>
<dbReference type="AlphaFoldDB" id="A0A1E3HDF3"/>
<dbReference type="RefSeq" id="XP_018990135.1">
    <property type="nucleotide sequence ID" value="XM_019141328.1"/>
</dbReference>
<name>A0A1E3HDF3_9TREE</name>
<keyword evidence="3" id="KW-1185">Reference proteome</keyword>
<feature type="compositionally biased region" description="Polar residues" evidence="1">
    <location>
        <begin position="46"/>
        <end position="56"/>
    </location>
</feature>
<feature type="compositionally biased region" description="Polar residues" evidence="1">
    <location>
        <begin position="1034"/>
        <end position="1044"/>
    </location>
</feature>
<dbReference type="EMBL" id="AWGJ01000011">
    <property type="protein sequence ID" value="ODN74354.1"/>
    <property type="molecule type" value="Genomic_DNA"/>
</dbReference>
<dbReference type="Proteomes" id="UP000094065">
    <property type="component" value="Unassembled WGS sequence"/>
</dbReference>
<feature type="compositionally biased region" description="Basic and acidic residues" evidence="1">
    <location>
        <begin position="1016"/>
        <end position="1030"/>
    </location>
</feature>
<feature type="compositionally biased region" description="Low complexity" evidence="1">
    <location>
        <begin position="57"/>
        <end position="67"/>
    </location>
</feature>
<organism evidence="2 3">
    <name type="scientific">Cryptococcus amylolentus CBS 6039</name>
    <dbReference type="NCBI Taxonomy" id="1295533"/>
    <lineage>
        <taxon>Eukaryota</taxon>
        <taxon>Fungi</taxon>
        <taxon>Dikarya</taxon>
        <taxon>Basidiomycota</taxon>
        <taxon>Agaricomycotina</taxon>
        <taxon>Tremellomycetes</taxon>
        <taxon>Tremellales</taxon>
        <taxon>Cryptococcaceae</taxon>
        <taxon>Cryptococcus</taxon>
    </lineage>
</organism>
<feature type="region of interest" description="Disordered" evidence="1">
    <location>
        <begin position="1"/>
        <end position="129"/>
    </location>
</feature>
<protein>
    <submittedName>
        <fullName evidence="2">Uncharacterized protein</fullName>
    </submittedName>
</protein>
<comment type="caution">
    <text evidence="2">The sequence shown here is derived from an EMBL/GenBank/DDBJ whole genome shotgun (WGS) entry which is preliminary data.</text>
</comment>
<sequence length="1088" mass="122173">MSWARRSAGLEGGPITAVPSSRVWRFQPSPGGGDSEVVLDDKSFPAGQTSEKTVNGSSVLVDRSSSSTIAVISRKPSQGLFSSSIPAPLPPSSLPRQTFDEATEIGTPQSHDAPSSPTPPSASPDEERKVYDPDVADLVISPRDTLPFTLDDLPTCPKPIYPIDKHRGTFKFGIPSNLEECREEWDSLWDEDVWSARSLRTLSSARHKVLLRNVEKKKKGAVEELGRFKAHRARLHRWLISVCRPFWTVLSGGIHSLMEPGDIGFNSIFAKAIWGDKGTDLYQYLRKINAYRSDKEYIFPKMHWSILKLQTRDLGWHFSTGQPKDAFKNRCLVNLLSNKKLKKLLEKIIHQGACLLFYSGWSHKDCVEEGTVRFKQKAVHDYLRDTFLEEGVWEQTRVDGFERLWADPERKGNLRPLLQDTNKKDPSLEQELTRAIIERYKEAREVGEDISIEKVNPGDKVHARGGRVYHPFAPAYGRFDRQDNEVDPTAADFFKFDRNLRRHTRSEGNSFIESRLPPVAEGSSQFGGQDWHHVHGVKMVTAGLVVELPNLIDTVDDAFCGLMLPKLQEARLTIPNLRRRLLSIATSLSPSDLPTKELSAARGRVAPSGLEGITSELLYLVPTESQKEAMVLQVATEIREVEKVEEMFKREKARFATEADAFERNRRDLTPVDLEAGFEAVGKLFKRDWTARSGLVKDDAELVLTFLDDLYVHPSLQAPKPQASFSLSQVSSVVCRLFMRVAHHFSSPANERIAMDFLELAFDVLFLGIHMRTTVFGGAWLDLRIAQIGEKAWNVEGVRELPAVVARLVVDLVAVDINLSVLCARHWRTGGSPTVRLSWRSVLGEDAKNLPAIHAKFIHHLIQDQDRICGIGHCYELLTYDPRQRLNIKGQSNSWRKSFVSVQQHVPRGNVDLGDGMPSFPSFNCAWVIGCSPYSQSVTICVSRYVQIIHTTQRKAGGKGHEGALVRSSLRFNINMTSASEAQDKKVELVDDEDEDQVLRPGVAEGDEDEYWEAEDQGRMDVNDLEERVVVEGSSKNHQVSSLVPGSKLRRQGSTKPEKSKRKAAPENSSNTTKPKKSRKGKEKAECD</sequence>
<feature type="compositionally biased region" description="Basic residues" evidence="1">
    <location>
        <begin position="1048"/>
        <end position="1063"/>
    </location>
</feature>
<proteinExistence type="predicted"/>